<dbReference type="PANTHER" id="PTHR43663">
    <property type="entry name" value="CHROMATE TRANSPORT PROTEIN-RELATED"/>
    <property type="match status" value="1"/>
</dbReference>
<evidence type="ECO:0000256" key="4">
    <source>
        <dbReference type="ARBA" id="ARBA00022692"/>
    </source>
</evidence>
<dbReference type="PANTHER" id="PTHR43663:SF1">
    <property type="entry name" value="CHROMATE TRANSPORTER"/>
    <property type="match status" value="1"/>
</dbReference>
<evidence type="ECO:0000313" key="8">
    <source>
        <dbReference type="EMBL" id="GAA4384630.1"/>
    </source>
</evidence>
<sequence length="180" mass="19273">MTADLLRLLVHCSLWSVLAVGGNTVALTDIYHYTVQSQRWLTSTDFVVVFSASQAIPGPNGMALVMIGQKAAGVPGALIALVAKLVPSSVIAYAGSTWYERNIDRPRVRLARNALVPITIGLVFSATFVLAQQVDDRASRIILTAIAAAVTYKTRLNPTWLIAAGTVLGLISTFTGWNAF</sequence>
<comment type="similarity">
    <text evidence="2">Belongs to the chromate ion transporter (CHR) (TC 2.A.51) family.</text>
</comment>
<organism evidence="8 9">
    <name type="scientific">Tsukamurella soli</name>
    <dbReference type="NCBI Taxonomy" id="644556"/>
    <lineage>
        <taxon>Bacteria</taxon>
        <taxon>Bacillati</taxon>
        <taxon>Actinomycetota</taxon>
        <taxon>Actinomycetes</taxon>
        <taxon>Mycobacteriales</taxon>
        <taxon>Tsukamurellaceae</taxon>
        <taxon>Tsukamurella</taxon>
    </lineage>
</organism>
<evidence type="ECO:0000256" key="6">
    <source>
        <dbReference type="ARBA" id="ARBA00023136"/>
    </source>
</evidence>
<reference evidence="9" key="1">
    <citation type="journal article" date="2019" name="Int. J. Syst. Evol. Microbiol.">
        <title>The Global Catalogue of Microorganisms (GCM) 10K type strain sequencing project: providing services to taxonomists for standard genome sequencing and annotation.</title>
        <authorList>
            <consortium name="The Broad Institute Genomics Platform"/>
            <consortium name="The Broad Institute Genome Sequencing Center for Infectious Disease"/>
            <person name="Wu L."/>
            <person name="Ma J."/>
        </authorList>
    </citation>
    <scope>NUCLEOTIDE SEQUENCE [LARGE SCALE GENOMIC DNA]</scope>
    <source>
        <strain evidence="9">JCM 17688</strain>
    </source>
</reference>
<keyword evidence="3" id="KW-1003">Cell membrane</keyword>
<comment type="subcellular location">
    <subcellularLocation>
        <location evidence="1">Cell membrane</location>
        <topology evidence="1">Multi-pass membrane protein</topology>
    </subcellularLocation>
</comment>
<evidence type="ECO:0000256" key="1">
    <source>
        <dbReference type="ARBA" id="ARBA00004651"/>
    </source>
</evidence>
<gene>
    <name evidence="8" type="ORF">GCM10023147_05280</name>
</gene>
<dbReference type="Proteomes" id="UP001500635">
    <property type="component" value="Unassembled WGS sequence"/>
</dbReference>
<proteinExistence type="inferred from homology"/>
<accession>A0ABP8J403</accession>
<keyword evidence="9" id="KW-1185">Reference proteome</keyword>
<dbReference type="Pfam" id="PF02417">
    <property type="entry name" value="Chromate_transp"/>
    <property type="match status" value="1"/>
</dbReference>
<comment type="caution">
    <text evidence="8">The sequence shown here is derived from an EMBL/GenBank/DDBJ whole genome shotgun (WGS) entry which is preliminary data.</text>
</comment>
<feature type="transmembrane region" description="Helical" evidence="7">
    <location>
        <begin position="114"/>
        <end position="131"/>
    </location>
</feature>
<protein>
    <submittedName>
        <fullName evidence="8">Chromate transporter</fullName>
    </submittedName>
</protein>
<dbReference type="EMBL" id="BAABFR010000005">
    <property type="protein sequence ID" value="GAA4384630.1"/>
    <property type="molecule type" value="Genomic_DNA"/>
</dbReference>
<dbReference type="RefSeq" id="WP_344990453.1">
    <property type="nucleotide sequence ID" value="NZ_BAABFR010000005.1"/>
</dbReference>
<evidence type="ECO:0000256" key="5">
    <source>
        <dbReference type="ARBA" id="ARBA00022989"/>
    </source>
</evidence>
<dbReference type="InterPro" id="IPR052518">
    <property type="entry name" value="CHR_Transporter"/>
</dbReference>
<keyword evidence="5 7" id="KW-1133">Transmembrane helix</keyword>
<evidence type="ECO:0000256" key="3">
    <source>
        <dbReference type="ARBA" id="ARBA00022475"/>
    </source>
</evidence>
<dbReference type="InterPro" id="IPR003370">
    <property type="entry name" value="Chromate_transpt"/>
</dbReference>
<name>A0ABP8J403_9ACTN</name>
<feature type="transmembrane region" description="Helical" evidence="7">
    <location>
        <begin position="74"/>
        <end position="94"/>
    </location>
</feature>
<evidence type="ECO:0000256" key="7">
    <source>
        <dbReference type="SAM" id="Phobius"/>
    </source>
</evidence>
<evidence type="ECO:0000256" key="2">
    <source>
        <dbReference type="ARBA" id="ARBA00005262"/>
    </source>
</evidence>
<keyword evidence="6 7" id="KW-0472">Membrane</keyword>
<evidence type="ECO:0000313" key="9">
    <source>
        <dbReference type="Proteomes" id="UP001500635"/>
    </source>
</evidence>
<keyword evidence="4 7" id="KW-0812">Transmembrane</keyword>
<feature type="transmembrane region" description="Helical" evidence="7">
    <location>
        <begin position="160"/>
        <end position="179"/>
    </location>
</feature>